<gene>
    <name evidence="2" type="ORF">NSCI0253_LOCUS30989</name>
</gene>
<dbReference type="Pfam" id="PF00787">
    <property type="entry name" value="PX"/>
    <property type="match status" value="1"/>
</dbReference>
<organism evidence="2">
    <name type="scientific">Noctiluca scintillans</name>
    <name type="common">Sea sparkle</name>
    <name type="synonym">Red tide dinoflagellate</name>
    <dbReference type="NCBI Taxonomy" id="2966"/>
    <lineage>
        <taxon>Eukaryota</taxon>
        <taxon>Sar</taxon>
        <taxon>Alveolata</taxon>
        <taxon>Dinophyceae</taxon>
        <taxon>Noctilucales</taxon>
        <taxon>Noctilucaceae</taxon>
        <taxon>Noctiluca</taxon>
    </lineage>
</organism>
<dbReference type="InterPro" id="IPR001683">
    <property type="entry name" value="PX_dom"/>
</dbReference>
<evidence type="ECO:0000259" key="1">
    <source>
        <dbReference type="PROSITE" id="PS50195"/>
    </source>
</evidence>
<feature type="domain" description="PX" evidence="1">
    <location>
        <begin position="133"/>
        <end position="257"/>
    </location>
</feature>
<name>A0A7S1AJW5_NOCSC</name>
<dbReference type="EMBL" id="HBFQ01043737">
    <property type="protein sequence ID" value="CAD8856637.1"/>
    <property type="molecule type" value="Transcribed_RNA"/>
</dbReference>
<dbReference type="SUPFAM" id="SSF64268">
    <property type="entry name" value="PX domain"/>
    <property type="match status" value="1"/>
</dbReference>
<reference evidence="2" key="1">
    <citation type="submission" date="2021-01" db="EMBL/GenBank/DDBJ databases">
        <authorList>
            <person name="Corre E."/>
            <person name="Pelletier E."/>
            <person name="Niang G."/>
            <person name="Scheremetjew M."/>
            <person name="Finn R."/>
            <person name="Kale V."/>
            <person name="Holt S."/>
            <person name="Cochrane G."/>
            <person name="Meng A."/>
            <person name="Brown T."/>
            <person name="Cohen L."/>
        </authorList>
    </citation>
    <scope>NUCLEOTIDE SEQUENCE</scope>
</reference>
<dbReference type="GO" id="GO:0035091">
    <property type="term" value="F:phosphatidylinositol binding"/>
    <property type="evidence" value="ECO:0007669"/>
    <property type="project" value="InterPro"/>
</dbReference>
<protein>
    <recommendedName>
        <fullName evidence="1">PX domain-containing protein</fullName>
    </recommendedName>
</protein>
<dbReference type="AlphaFoldDB" id="A0A7S1AJW5"/>
<evidence type="ECO:0000313" key="2">
    <source>
        <dbReference type="EMBL" id="CAD8856637.1"/>
    </source>
</evidence>
<dbReference type="CDD" id="cd06093">
    <property type="entry name" value="PX_domain"/>
    <property type="match status" value="1"/>
</dbReference>
<dbReference type="InterPro" id="IPR036871">
    <property type="entry name" value="PX_dom_sf"/>
</dbReference>
<proteinExistence type="predicted"/>
<accession>A0A7S1AJW5</accession>
<sequence length="287" mass="31754">MKTHPNVDDITDADAEDVQNDLWRCLGFAMSTQKISCHAETVSPTESVALTDEEAGSDANDSDYGLSEVQLGSFADVLDVHDGAIRRRVPARPRSVMAERVCAGRRPALDRPRSRPAWRERSSFPCNRVSQVRSSPSQLRVKLVSTRLVDEVTWYLFEVQGSGSSTYFVKRYSDFVRLNRTLRQGQRRGVGAMAHMYIPVLPGRIPLGLFQAFRLDGFHVRRREGLQRYVACLAVQVDSFDDVPALQAFFGSSAVGGVRTVECPSPRSHCNAADPSSTSPAATHVLL</sequence>
<dbReference type="PROSITE" id="PS50195">
    <property type="entry name" value="PX"/>
    <property type="match status" value="1"/>
</dbReference>
<dbReference type="Gene3D" id="3.30.1520.10">
    <property type="entry name" value="Phox-like domain"/>
    <property type="match status" value="1"/>
</dbReference>